<dbReference type="PANTHER" id="PTHR44809">
    <property type="match status" value="1"/>
</dbReference>
<feature type="signal peptide" evidence="5">
    <location>
        <begin position="1"/>
        <end position="25"/>
    </location>
</feature>
<reference evidence="7 8" key="1">
    <citation type="submission" date="2023-11" db="EMBL/GenBank/DDBJ databases">
        <title>Draft genome of Azohydromonas lata strain H1 (DSM1123), a polyhydroxyalkanoate producer.</title>
        <authorList>
            <person name="Traversa D."/>
            <person name="D'Addabbo P."/>
            <person name="Pazzani C."/>
            <person name="Manzari C."/>
            <person name="Chiara M."/>
            <person name="Scrascia M."/>
        </authorList>
    </citation>
    <scope>NUCLEOTIDE SEQUENCE [LARGE SCALE GENOMIC DNA]</scope>
    <source>
        <strain evidence="7 8">H1</strain>
    </source>
</reference>
<evidence type="ECO:0000256" key="3">
    <source>
        <dbReference type="PROSITE-ProRule" id="PRU00339"/>
    </source>
</evidence>
<evidence type="ECO:0000313" key="8">
    <source>
        <dbReference type="Proteomes" id="UP001293718"/>
    </source>
</evidence>
<dbReference type="SMART" id="SM00028">
    <property type="entry name" value="TPR"/>
    <property type="match status" value="3"/>
</dbReference>
<evidence type="ECO:0000256" key="4">
    <source>
        <dbReference type="SAM" id="MobiDB-lite"/>
    </source>
</evidence>
<dbReference type="RefSeq" id="WP_322466815.1">
    <property type="nucleotide sequence ID" value="NZ_JAXOJX010000035.1"/>
</dbReference>
<gene>
    <name evidence="7" type="ORF">SM757_19885</name>
</gene>
<feature type="domain" description="LytR/CpsA/Psr regulator C-terminal" evidence="6">
    <location>
        <begin position="254"/>
        <end position="338"/>
    </location>
</feature>
<protein>
    <submittedName>
        <fullName evidence="7">Tetratricopeptide repeat protein</fullName>
    </submittedName>
</protein>
<dbReference type="SUPFAM" id="SSF48452">
    <property type="entry name" value="TPR-like"/>
    <property type="match status" value="1"/>
</dbReference>
<sequence>MNPTASHRAALPLSLALLLALGGCATKPVKTAWRIEPVQTVSHGAPSADGYYAIGRHIERSRDWARAADAYRQALQADPAHVDARNALAVALARLGRLADAEAQLRQALAAAPQRADLHSNLGFLLLLAQRPQEAQAALHTALALDPQDRVAQANLQLAQGRAPATPAPSTAQAAATAPAVTAAAKPTPTAAVPAAVAPPHTPTGLVLQVTDQPTLASLVRQESGTPAAPTPQADASPSKVNATAPEPPLTAFTLEISNGMGRRGVAQQLLQQLQRQGLAVQRLGNQPPYRQPHTVVSYRPGHEAAARRVARALPLSAPLMPDASQRSGVRVLLGHDWPAAVQVPGTSVATAAAAQASTARE</sequence>
<dbReference type="Proteomes" id="UP001293718">
    <property type="component" value="Unassembled WGS sequence"/>
</dbReference>
<dbReference type="Pfam" id="PF13399">
    <property type="entry name" value="LytR_C"/>
    <property type="match status" value="1"/>
</dbReference>
<organism evidence="7 8">
    <name type="scientific">Azohydromonas lata</name>
    <dbReference type="NCBI Taxonomy" id="45677"/>
    <lineage>
        <taxon>Bacteria</taxon>
        <taxon>Pseudomonadati</taxon>
        <taxon>Pseudomonadota</taxon>
        <taxon>Betaproteobacteria</taxon>
        <taxon>Burkholderiales</taxon>
        <taxon>Sphaerotilaceae</taxon>
        <taxon>Azohydromonas</taxon>
    </lineage>
</organism>
<feature type="region of interest" description="Disordered" evidence="4">
    <location>
        <begin position="222"/>
        <end position="247"/>
    </location>
</feature>
<feature type="repeat" description="TPR" evidence="3">
    <location>
        <begin position="48"/>
        <end position="81"/>
    </location>
</feature>
<accession>A0ABU5II60</accession>
<dbReference type="InterPro" id="IPR027381">
    <property type="entry name" value="LytR/CpsA/Psr_C"/>
</dbReference>
<dbReference type="InterPro" id="IPR052943">
    <property type="entry name" value="TMTC_O-mannosyl-trnsfr"/>
</dbReference>
<evidence type="ECO:0000259" key="6">
    <source>
        <dbReference type="Pfam" id="PF13399"/>
    </source>
</evidence>
<keyword evidence="2 3" id="KW-0802">TPR repeat</keyword>
<keyword evidence="5" id="KW-0732">Signal</keyword>
<evidence type="ECO:0000256" key="1">
    <source>
        <dbReference type="ARBA" id="ARBA00022737"/>
    </source>
</evidence>
<name>A0ABU5II60_9BURK</name>
<comment type="caution">
    <text evidence="7">The sequence shown here is derived from an EMBL/GenBank/DDBJ whole genome shotgun (WGS) entry which is preliminary data.</text>
</comment>
<dbReference type="Gene3D" id="3.30.70.2390">
    <property type="match status" value="1"/>
</dbReference>
<dbReference type="Pfam" id="PF13432">
    <property type="entry name" value="TPR_16"/>
    <property type="match status" value="1"/>
</dbReference>
<evidence type="ECO:0000313" key="7">
    <source>
        <dbReference type="EMBL" id="MDZ5458847.1"/>
    </source>
</evidence>
<keyword evidence="1" id="KW-0677">Repeat</keyword>
<dbReference type="PANTHER" id="PTHR44809:SF1">
    <property type="entry name" value="PROTEIN O-MANNOSYL-TRANSFERASE TMTC1"/>
    <property type="match status" value="1"/>
</dbReference>
<dbReference type="InterPro" id="IPR013105">
    <property type="entry name" value="TPR_2"/>
</dbReference>
<dbReference type="EMBL" id="JAXOJX010000035">
    <property type="protein sequence ID" value="MDZ5458847.1"/>
    <property type="molecule type" value="Genomic_DNA"/>
</dbReference>
<dbReference type="Gene3D" id="1.25.40.10">
    <property type="entry name" value="Tetratricopeptide repeat domain"/>
    <property type="match status" value="1"/>
</dbReference>
<keyword evidence="8" id="KW-1185">Reference proteome</keyword>
<proteinExistence type="predicted"/>
<dbReference type="PROSITE" id="PS50005">
    <property type="entry name" value="TPR"/>
    <property type="match status" value="2"/>
</dbReference>
<dbReference type="InterPro" id="IPR019734">
    <property type="entry name" value="TPR_rpt"/>
</dbReference>
<dbReference type="InterPro" id="IPR011990">
    <property type="entry name" value="TPR-like_helical_dom_sf"/>
</dbReference>
<dbReference type="Pfam" id="PF07719">
    <property type="entry name" value="TPR_2"/>
    <property type="match status" value="1"/>
</dbReference>
<evidence type="ECO:0000256" key="5">
    <source>
        <dbReference type="SAM" id="SignalP"/>
    </source>
</evidence>
<feature type="chain" id="PRO_5046433536" evidence="5">
    <location>
        <begin position="26"/>
        <end position="362"/>
    </location>
</feature>
<feature type="repeat" description="TPR" evidence="3">
    <location>
        <begin position="116"/>
        <end position="149"/>
    </location>
</feature>
<evidence type="ECO:0000256" key="2">
    <source>
        <dbReference type="ARBA" id="ARBA00022803"/>
    </source>
</evidence>